<dbReference type="STRING" id="7167.A0A182F6Z3"/>
<dbReference type="EnsemblMetazoa" id="AALB002249-RA">
    <property type="protein sequence ID" value="AALB002249-PA"/>
    <property type="gene ID" value="AALB002249"/>
</dbReference>
<evidence type="ECO:0000256" key="2">
    <source>
        <dbReference type="SAM" id="MobiDB-lite"/>
    </source>
</evidence>
<protein>
    <recommendedName>
        <fullName evidence="3">RCC1-like domain-containing protein</fullName>
    </recommendedName>
</protein>
<sequence length="484" mass="53019">MSSKRKPDGTKKAVKKRKNSESNYDSDLSDEYPRAGGGTGAGGEPSAAANREVLVEELRPMEKLPEELLGAYDKGPGKLLIAGMVSWEMTGKRDSKGVTKIRPNLFSFHRFTGETYRSAASFCAAAHSVLIDTNWKAFTFGRNQLSQLGHGDTTTYEKPTQVADLADFNVIQAACGRNHTLFLTDTGTVYACGDNKSGQCGVGNKTPTITSPTRISYNGPPIIKVGCGAEFSVILDIKGNLHTFGLPEYGQLGHNTDGRYFVNSTKMSFHFELQPRKVLVYMEKNKEGHVLPIENVNIIDFACGNNHTVAIDSKNRAYSWGFGGIGRLGHAEQKDEMVPRLIKFFDTQNRKVMRVFCGSSYSLAITDIGSLYLFGQNKKTGEANMYPKPVQDLAGWNITSIGTGYTSIVISADDSLIAWGASPTYGELGLGDLQKSSSTPKEVTRMEGMKIPLVTLGYSHTLLLVNTEHEKTKEKYDNLPEFVV</sequence>
<name>A0A182F6Z3_ANOAL</name>
<proteinExistence type="predicted"/>
<dbReference type="AlphaFoldDB" id="A0A182F6Z3"/>
<dbReference type="VEuPathDB" id="VectorBase:AALB20_027094"/>
<organism evidence="4 5">
    <name type="scientific">Anopheles albimanus</name>
    <name type="common">New world malaria mosquito</name>
    <dbReference type="NCBI Taxonomy" id="7167"/>
    <lineage>
        <taxon>Eukaryota</taxon>
        <taxon>Metazoa</taxon>
        <taxon>Ecdysozoa</taxon>
        <taxon>Arthropoda</taxon>
        <taxon>Hexapoda</taxon>
        <taxon>Insecta</taxon>
        <taxon>Pterygota</taxon>
        <taxon>Neoptera</taxon>
        <taxon>Endopterygota</taxon>
        <taxon>Diptera</taxon>
        <taxon>Nematocera</taxon>
        <taxon>Culicoidea</taxon>
        <taxon>Culicidae</taxon>
        <taxon>Anophelinae</taxon>
        <taxon>Anopheles</taxon>
    </lineage>
</organism>
<dbReference type="InterPro" id="IPR028641">
    <property type="entry name" value="RCC2"/>
</dbReference>
<dbReference type="PANTHER" id="PTHR46207:SF1">
    <property type="entry name" value="PROTEIN RCC2"/>
    <property type="match status" value="1"/>
</dbReference>
<evidence type="ECO:0000313" key="4">
    <source>
        <dbReference type="EnsemblMetazoa" id="AALB002249-PA"/>
    </source>
</evidence>
<dbReference type="Pfam" id="PF25390">
    <property type="entry name" value="WD40_RLD"/>
    <property type="match status" value="1"/>
</dbReference>
<dbReference type="GeneID" id="118468526"/>
<dbReference type="InterPro" id="IPR058923">
    <property type="entry name" value="RCC1-like_dom"/>
</dbReference>
<dbReference type="SUPFAM" id="SSF50985">
    <property type="entry name" value="RCC1/BLIP-II"/>
    <property type="match status" value="1"/>
</dbReference>
<accession>A0A182F6Z3</accession>
<feature type="region of interest" description="Disordered" evidence="2">
    <location>
        <begin position="1"/>
        <end position="48"/>
    </location>
</feature>
<dbReference type="PROSITE" id="PS50012">
    <property type="entry name" value="RCC1_3"/>
    <property type="match status" value="5"/>
</dbReference>
<dbReference type="PROSITE" id="PS00626">
    <property type="entry name" value="RCC1_2"/>
    <property type="match status" value="2"/>
</dbReference>
<feature type="compositionally biased region" description="Basic and acidic residues" evidence="2">
    <location>
        <begin position="1"/>
        <end position="11"/>
    </location>
</feature>
<dbReference type="GO" id="GO:0031267">
    <property type="term" value="F:small GTPase binding"/>
    <property type="evidence" value="ECO:0007669"/>
    <property type="project" value="TreeGrafter"/>
</dbReference>
<dbReference type="GO" id="GO:0016020">
    <property type="term" value="C:membrane"/>
    <property type="evidence" value="ECO:0007669"/>
    <property type="project" value="TreeGrafter"/>
</dbReference>
<dbReference type="PRINTS" id="PR00633">
    <property type="entry name" value="RCCNDNSATION"/>
</dbReference>
<evidence type="ECO:0000313" key="5">
    <source>
        <dbReference type="Proteomes" id="UP000069272"/>
    </source>
</evidence>
<dbReference type="Proteomes" id="UP000069272">
    <property type="component" value="Chromosome 2R"/>
</dbReference>
<evidence type="ECO:0000256" key="1">
    <source>
        <dbReference type="ARBA" id="ARBA00022737"/>
    </source>
</evidence>
<dbReference type="OrthoDB" id="297375at2759"/>
<keyword evidence="1" id="KW-0677">Repeat</keyword>
<dbReference type="PANTHER" id="PTHR46207">
    <property type="entry name" value="PROTEIN RCC2"/>
    <property type="match status" value="1"/>
</dbReference>
<reference evidence="4" key="2">
    <citation type="submission" date="2022-08" db="UniProtKB">
        <authorList>
            <consortium name="EnsemblMetazoa"/>
        </authorList>
    </citation>
    <scope>IDENTIFICATION</scope>
    <source>
        <strain evidence="4">STECLA/ALBI9_A</strain>
    </source>
</reference>
<dbReference type="InterPro" id="IPR009091">
    <property type="entry name" value="RCC1/BLIP-II"/>
</dbReference>
<dbReference type="KEGG" id="aali:118468526"/>
<dbReference type="InterPro" id="IPR000408">
    <property type="entry name" value="Reg_chr_condens"/>
</dbReference>
<dbReference type="VEuPathDB" id="VectorBase:AALB002249"/>
<evidence type="ECO:0000259" key="3">
    <source>
        <dbReference type="Pfam" id="PF25390"/>
    </source>
</evidence>
<feature type="domain" description="RCC1-like" evidence="3">
    <location>
        <begin position="121"/>
        <end position="462"/>
    </location>
</feature>
<dbReference type="RefSeq" id="XP_035795287.1">
    <property type="nucleotide sequence ID" value="XM_035939394.1"/>
</dbReference>
<reference evidence="4 5" key="1">
    <citation type="journal article" date="2017" name="G3 (Bethesda)">
        <title>The Physical Genome Mapping of Anopheles albimanus Corrected Scaffold Misassemblies and Identified Interarm Rearrangements in Genus Anopheles.</title>
        <authorList>
            <person name="Artemov G.N."/>
            <person name="Peery A.N."/>
            <person name="Jiang X."/>
            <person name="Tu Z."/>
            <person name="Stegniy V.N."/>
            <person name="Sharakhova M.V."/>
            <person name="Sharakhov I.V."/>
        </authorList>
    </citation>
    <scope>NUCLEOTIDE SEQUENCE [LARGE SCALE GENOMIC DNA]</scope>
    <source>
        <strain evidence="4 5">ALBI9_A</strain>
    </source>
</reference>
<dbReference type="Gene3D" id="2.130.10.30">
    <property type="entry name" value="Regulator of chromosome condensation 1/beta-lactamase-inhibitor protein II"/>
    <property type="match status" value="2"/>
</dbReference>
<keyword evidence="5" id="KW-1185">Reference proteome</keyword>